<accession>N1Q9B1</accession>
<feature type="compositionally biased region" description="Low complexity" evidence="2">
    <location>
        <begin position="159"/>
        <end position="207"/>
    </location>
</feature>
<evidence type="ECO:0000256" key="1">
    <source>
        <dbReference type="ARBA" id="ARBA00022729"/>
    </source>
</evidence>
<dbReference type="PANTHER" id="PTHR40633:SF1">
    <property type="entry name" value="GPI ANCHORED SERINE-THREONINE RICH PROTEIN (AFU_ORTHOLOGUE AFUA_1G03630)"/>
    <property type="match status" value="1"/>
</dbReference>
<name>N1Q9B1_PSEFD</name>
<proteinExistence type="predicted"/>
<dbReference type="Pfam" id="PF10342">
    <property type="entry name" value="Kre9_KNH"/>
    <property type="match status" value="1"/>
</dbReference>
<keyword evidence="3" id="KW-0472">Membrane</keyword>
<feature type="signal peptide" evidence="4">
    <location>
        <begin position="1"/>
        <end position="17"/>
    </location>
</feature>
<feature type="chain" id="PRO_5004110568" description="Yeast cell wall synthesis Kre9/Knh1-like N-terminal domain-containing protein" evidence="4">
    <location>
        <begin position="18"/>
        <end position="231"/>
    </location>
</feature>
<keyword evidence="3" id="KW-0812">Transmembrane</keyword>
<dbReference type="VEuPathDB" id="FungiDB:MYCFIDRAFT_75334"/>
<evidence type="ECO:0000256" key="2">
    <source>
        <dbReference type="SAM" id="MobiDB-lite"/>
    </source>
</evidence>
<dbReference type="EMBL" id="KB446555">
    <property type="protein sequence ID" value="EME87482.1"/>
    <property type="molecule type" value="Genomic_DNA"/>
</dbReference>
<feature type="domain" description="Yeast cell wall synthesis Kre9/Knh1-like N-terminal" evidence="5">
    <location>
        <begin position="29"/>
        <end position="107"/>
    </location>
</feature>
<dbReference type="InterPro" id="IPR052982">
    <property type="entry name" value="SRP1/TIP1-like"/>
</dbReference>
<dbReference type="eggNOG" id="ENOG502SB54">
    <property type="taxonomic scope" value="Eukaryota"/>
</dbReference>
<evidence type="ECO:0000259" key="5">
    <source>
        <dbReference type="Pfam" id="PF10342"/>
    </source>
</evidence>
<dbReference type="InterPro" id="IPR018466">
    <property type="entry name" value="Kre9/Knh1-like_N"/>
</dbReference>
<evidence type="ECO:0000313" key="6">
    <source>
        <dbReference type="EMBL" id="EME87482.1"/>
    </source>
</evidence>
<keyword evidence="7" id="KW-1185">Reference proteome</keyword>
<dbReference type="OrthoDB" id="5589325at2759"/>
<feature type="transmembrane region" description="Helical" evidence="3">
    <location>
        <begin position="211"/>
        <end position="230"/>
    </location>
</feature>
<sequence length="231" mass="23314">MLFQSLLVSALVALATAANPLGFTKVPNPVTVGKENVITYMTNDNKTPVTILLRRGDSNNLQIVKTLTTSASDGSFVWTPGNDLDNGSDYALEIKQDGNEPNYFGPFVIQGSTETGSSSSGTAGAYGSMTSSMSATTTATANMTSTTMTATYPVSAGNMTTMTRNSTMTPATLTRSSSTASQTASETTGAGFQGTTTGASPSQTGGSASTFAAGGSAIALVFGAVAAIVMG</sequence>
<dbReference type="GeneID" id="19341102"/>
<evidence type="ECO:0000313" key="7">
    <source>
        <dbReference type="Proteomes" id="UP000016932"/>
    </source>
</evidence>
<organism evidence="6 7">
    <name type="scientific">Pseudocercospora fijiensis (strain CIRAD86)</name>
    <name type="common">Black leaf streak disease fungus</name>
    <name type="synonym">Mycosphaerella fijiensis</name>
    <dbReference type="NCBI Taxonomy" id="383855"/>
    <lineage>
        <taxon>Eukaryota</taxon>
        <taxon>Fungi</taxon>
        <taxon>Dikarya</taxon>
        <taxon>Ascomycota</taxon>
        <taxon>Pezizomycotina</taxon>
        <taxon>Dothideomycetes</taxon>
        <taxon>Dothideomycetidae</taxon>
        <taxon>Mycosphaerellales</taxon>
        <taxon>Mycosphaerellaceae</taxon>
        <taxon>Pseudocercospora</taxon>
    </lineage>
</organism>
<evidence type="ECO:0000256" key="3">
    <source>
        <dbReference type="SAM" id="Phobius"/>
    </source>
</evidence>
<gene>
    <name evidence="6" type="ORF">MYCFIDRAFT_75334</name>
</gene>
<dbReference type="KEGG" id="pfj:MYCFIDRAFT_75334"/>
<feature type="region of interest" description="Disordered" evidence="2">
    <location>
        <begin position="157"/>
        <end position="207"/>
    </location>
</feature>
<protein>
    <recommendedName>
        <fullName evidence="5">Yeast cell wall synthesis Kre9/Knh1-like N-terminal domain-containing protein</fullName>
    </recommendedName>
</protein>
<dbReference type="RefSeq" id="XP_007920360.1">
    <property type="nucleotide sequence ID" value="XM_007922169.1"/>
</dbReference>
<dbReference type="PANTHER" id="PTHR40633">
    <property type="entry name" value="MATRIX PROTEIN, PUTATIVE (AFU_ORTHOLOGUE AFUA_8G05410)-RELATED"/>
    <property type="match status" value="1"/>
</dbReference>
<dbReference type="HOGENOM" id="CLU_065618_3_0_1"/>
<keyword evidence="3" id="KW-1133">Transmembrane helix</keyword>
<evidence type="ECO:0000256" key="4">
    <source>
        <dbReference type="SAM" id="SignalP"/>
    </source>
</evidence>
<dbReference type="AlphaFoldDB" id="N1Q9B1"/>
<reference evidence="6 7" key="1">
    <citation type="journal article" date="2012" name="PLoS Pathog.">
        <title>Diverse lifestyles and strategies of plant pathogenesis encoded in the genomes of eighteen Dothideomycetes fungi.</title>
        <authorList>
            <person name="Ohm R.A."/>
            <person name="Feau N."/>
            <person name="Henrissat B."/>
            <person name="Schoch C.L."/>
            <person name="Horwitz B.A."/>
            <person name="Barry K.W."/>
            <person name="Condon B.J."/>
            <person name="Copeland A.C."/>
            <person name="Dhillon B."/>
            <person name="Glaser F."/>
            <person name="Hesse C.N."/>
            <person name="Kosti I."/>
            <person name="LaButti K."/>
            <person name="Lindquist E.A."/>
            <person name="Lucas S."/>
            <person name="Salamov A.A."/>
            <person name="Bradshaw R.E."/>
            <person name="Ciuffetti L."/>
            <person name="Hamelin R.C."/>
            <person name="Kema G.H.J."/>
            <person name="Lawrence C."/>
            <person name="Scott J.A."/>
            <person name="Spatafora J.W."/>
            <person name="Turgeon B.G."/>
            <person name="de Wit P.J.G.M."/>
            <person name="Zhong S."/>
            <person name="Goodwin S.B."/>
            <person name="Grigoriev I.V."/>
        </authorList>
    </citation>
    <scope>NUCLEOTIDE SEQUENCE [LARGE SCALE GENOMIC DNA]</scope>
    <source>
        <strain evidence="6 7">CIRAD86</strain>
    </source>
</reference>
<dbReference type="Proteomes" id="UP000016932">
    <property type="component" value="Unassembled WGS sequence"/>
</dbReference>
<keyword evidence="1 4" id="KW-0732">Signal</keyword>